<dbReference type="RefSeq" id="WP_025057564.1">
    <property type="nucleotide sequence ID" value="NZ_JAMC01000026.1"/>
</dbReference>
<evidence type="ECO:0000313" key="1">
    <source>
        <dbReference type="EMBL" id="KEJ87729.1"/>
    </source>
</evidence>
<evidence type="ECO:0000313" key="2">
    <source>
        <dbReference type="Proteomes" id="UP000027734"/>
    </source>
</evidence>
<keyword evidence="2" id="KW-1185">Reference proteome</keyword>
<gene>
    <name evidence="1" type="ORF">DSW25_05430</name>
</gene>
<dbReference type="EMBL" id="JAMC01000026">
    <property type="protein sequence ID" value="KEJ87729.1"/>
    <property type="molecule type" value="Genomic_DNA"/>
</dbReference>
<reference evidence="1 2" key="1">
    <citation type="submission" date="2014-01" db="EMBL/GenBank/DDBJ databases">
        <title>Sulfitobacter donghicola JCM 14565 Genome Sequencing.</title>
        <authorList>
            <person name="Lai Q."/>
            <person name="Hong Z."/>
        </authorList>
    </citation>
    <scope>NUCLEOTIDE SEQUENCE [LARGE SCALE GENOMIC DNA]</scope>
    <source>
        <strain evidence="1 2">JCM 14565</strain>
    </source>
</reference>
<accession>A0A073IDB2</accession>
<organism evidence="1 2">
    <name type="scientific">Sulfitobacter donghicola DSW-25 = KCTC 12864 = JCM 14565</name>
    <dbReference type="NCBI Taxonomy" id="1300350"/>
    <lineage>
        <taxon>Bacteria</taxon>
        <taxon>Pseudomonadati</taxon>
        <taxon>Pseudomonadota</taxon>
        <taxon>Alphaproteobacteria</taxon>
        <taxon>Rhodobacterales</taxon>
        <taxon>Roseobacteraceae</taxon>
        <taxon>Sulfitobacter</taxon>
    </lineage>
</organism>
<name>A0A073IDB2_9RHOB</name>
<dbReference type="AlphaFoldDB" id="A0A073IDB2"/>
<sequence length="171" mass="19284">MNDTDDLLASQSAASAAQTHEQIEAVLRAENIALSQELESLRAQMETDEVVIALKHRHAVELALARMRQIVWFTGHGEGLPDLQQMKEMLDASVYFDSDWYLAQDPELRASGMDPYEHYLRAGNYEGRNPGPDFNTMAYYLAYPDVAESRWPALLHYEAAGRSEGRIIEAP</sequence>
<proteinExistence type="predicted"/>
<protein>
    <submittedName>
        <fullName evidence="1">Uncharacterized protein</fullName>
    </submittedName>
</protein>
<dbReference type="STRING" id="1300350.Z948_31"/>
<dbReference type="eggNOG" id="COG0438">
    <property type="taxonomic scope" value="Bacteria"/>
</dbReference>
<dbReference type="OrthoDB" id="7527830at2"/>
<dbReference type="Proteomes" id="UP000027734">
    <property type="component" value="Unassembled WGS sequence"/>
</dbReference>
<comment type="caution">
    <text evidence="1">The sequence shown here is derived from an EMBL/GenBank/DDBJ whole genome shotgun (WGS) entry which is preliminary data.</text>
</comment>